<evidence type="ECO:0000256" key="2">
    <source>
        <dbReference type="ARBA" id="ARBA00004304"/>
    </source>
</evidence>
<dbReference type="PANTHER" id="PTHR22939">
    <property type="entry name" value="SERINE PROTEASE FAMILY S1C HTRA-RELATED"/>
    <property type="match status" value="1"/>
</dbReference>
<dbReference type="Gene3D" id="2.40.10.120">
    <property type="match status" value="1"/>
</dbReference>
<evidence type="ECO:0000256" key="5">
    <source>
        <dbReference type="ARBA" id="ARBA00013033"/>
    </source>
</evidence>
<dbReference type="GO" id="GO:0004252">
    <property type="term" value="F:serine-type endopeptidase activity"/>
    <property type="evidence" value="ECO:0007669"/>
    <property type="project" value="InterPro"/>
</dbReference>
<comment type="function">
    <text evidence="18">Serine protease that shows proteolytic activity against a non-specific substrate beta-casein. Promotes or induces cell death either by direct binding to and inhibition of BIRC proteins (also called inhibitor of apoptosis proteins, IAPs), leading to an increase in caspase activity, or by a BIRC inhibition-independent, caspase-independent and serine protease activity-dependent mechanism. Can antagonize antiapoptotic activity of th/Diap1 by directly inducing the degradation of th/Diap1.</text>
</comment>
<dbReference type="InterPro" id="IPR036034">
    <property type="entry name" value="PDZ_sf"/>
</dbReference>
<dbReference type="GO" id="GO:0007005">
    <property type="term" value="P:mitochondrion organization"/>
    <property type="evidence" value="ECO:0007669"/>
    <property type="project" value="UniProtKB-ARBA"/>
</dbReference>
<evidence type="ECO:0000256" key="11">
    <source>
        <dbReference type="ARBA" id="ARBA00022825"/>
    </source>
</evidence>
<feature type="domain" description="PDZ" evidence="20">
    <location>
        <begin position="420"/>
        <end position="462"/>
    </location>
</feature>
<dbReference type="GO" id="GO:0005758">
    <property type="term" value="C:mitochondrial intermembrane space"/>
    <property type="evidence" value="ECO:0007669"/>
    <property type="project" value="UniProtKB-SubCell"/>
</dbReference>
<reference evidence="21" key="2">
    <citation type="journal article" date="2015" name="J. Proteomics">
        <title>Sexual differences in the sialomes of the zebra tick, Rhipicephalus pulchellus.</title>
        <authorList>
            <person name="Tan A.W."/>
            <person name="Francischetti I.M."/>
            <person name="Slovak M."/>
            <person name="Kini R.M."/>
            <person name="Ribeiro J.M."/>
        </authorList>
    </citation>
    <scope>NUCLEOTIDE SEQUENCE</scope>
    <source>
        <tissue evidence="21">Salivary gland</tissue>
    </source>
</reference>
<dbReference type="Pfam" id="PF13365">
    <property type="entry name" value="Trypsin_2"/>
    <property type="match status" value="1"/>
</dbReference>
<keyword evidence="7 21" id="KW-0645">Protease</keyword>
<evidence type="ECO:0000256" key="1">
    <source>
        <dbReference type="ARBA" id="ARBA00001760"/>
    </source>
</evidence>
<evidence type="ECO:0000256" key="18">
    <source>
        <dbReference type="ARBA" id="ARBA00035606"/>
    </source>
</evidence>
<reference evidence="21" key="1">
    <citation type="submission" date="2012-11" db="EMBL/GenBank/DDBJ databases">
        <authorList>
            <person name="Lucero-Rivera Y.E."/>
            <person name="Tovar-Ramirez D."/>
        </authorList>
    </citation>
    <scope>NUCLEOTIDE SEQUENCE</scope>
    <source>
        <tissue evidence="21">Salivary gland</tissue>
    </source>
</reference>
<protein>
    <recommendedName>
        <fullName evidence="6">Serine protease HTRA2, mitochondrial</fullName>
        <ecNumber evidence="5">3.4.21.108</ecNumber>
    </recommendedName>
    <alternativeName>
        <fullName evidence="17">High temperature requirement protein A2</fullName>
    </alternativeName>
</protein>
<dbReference type="PRINTS" id="PR00834">
    <property type="entry name" value="PROTEASES2C"/>
</dbReference>
<comment type="subcellular location">
    <subcellularLocation>
        <location evidence="3">Mitochondrion intermembrane space</location>
        <topology evidence="3">Single-pass membrane protein</topology>
    </subcellularLocation>
    <subcellularLocation>
        <location evidence="2">Mitochondrion membrane</location>
        <topology evidence="2">Single-pass membrane protein</topology>
    </subcellularLocation>
</comment>
<evidence type="ECO:0000259" key="20">
    <source>
        <dbReference type="PROSITE" id="PS50106"/>
    </source>
</evidence>
<dbReference type="Gene3D" id="2.30.42.10">
    <property type="match status" value="1"/>
</dbReference>
<evidence type="ECO:0000313" key="21">
    <source>
        <dbReference type="EMBL" id="JAA62427.1"/>
    </source>
</evidence>
<evidence type="ECO:0000256" key="13">
    <source>
        <dbReference type="ARBA" id="ARBA00022989"/>
    </source>
</evidence>
<keyword evidence="11" id="KW-0720">Serine protease</keyword>
<dbReference type="Pfam" id="PF17820">
    <property type="entry name" value="PDZ_6"/>
    <property type="match status" value="1"/>
</dbReference>
<evidence type="ECO:0000256" key="9">
    <source>
        <dbReference type="ARBA" id="ARBA00022703"/>
    </source>
</evidence>
<comment type="similarity">
    <text evidence="4">Belongs to the peptidase S1C family.</text>
</comment>
<keyword evidence="9" id="KW-0053">Apoptosis</keyword>
<dbReference type="SMART" id="SM00228">
    <property type="entry name" value="PDZ"/>
    <property type="match status" value="1"/>
</dbReference>
<feature type="non-terminal residue" evidence="21">
    <location>
        <position position="1"/>
    </location>
</feature>
<dbReference type="InterPro" id="IPR009003">
    <property type="entry name" value="Peptidase_S1_PA"/>
</dbReference>
<evidence type="ECO:0000256" key="15">
    <source>
        <dbReference type="ARBA" id="ARBA00023136"/>
    </source>
</evidence>
<dbReference type="EC" id="3.4.21.108" evidence="5"/>
<dbReference type="AlphaFoldDB" id="L7MF22"/>
<dbReference type="PANTHER" id="PTHR22939:SF129">
    <property type="entry name" value="SERINE PROTEASE HTRA2, MITOCHONDRIAL"/>
    <property type="match status" value="1"/>
</dbReference>
<comment type="catalytic activity">
    <reaction evidence="1">
        <text>Cleavage of non-polar aliphatic amino-acids at the P1 position, with a preference for Val, Ile and Met. At the P2 and P3 positions, Arg is selected most strongly with a secondary preference for other hydrophilic residues.</text>
        <dbReference type="EC" id="3.4.21.108"/>
    </reaction>
</comment>
<keyword evidence="15" id="KW-0472">Membrane</keyword>
<dbReference type="GO" id="GO:0006508">
    <property type="term" value="P:proteolysis"/>
    <property type="evidence" value="ECO:0007669"/>
    <property type="project" value="UniProtKB-KW"/>
</dbReference>
<name>L7MF22_RHIPC</name>
<keyword evidence="8" id="KW-0812">Transmembrane</keyword>
<feature type="compositionally biased region" description="Polar residues" evidence="19">
    <location>
        <begin position="116"/>
        <end position="136"/>
    </location>
</feature>
<evidence type="ECO:0000256" key="19">
    <source>
        <dbReference type="SAM" id="MobiDB-lite"/>
    </source>
</evidence>
<evidence type="ECO:0000256" key="7">
    <source>
        <dbReference type="ARBA" id="ARBA00022670"/>
    </source>
</evidence>
<evidence type="ECO:0000256" key="12">
    <source>
        <dbReference type="ARBA" id="ARBA00022946"/>
    </source>
</evidence>
<dbReference type="InterPro" id="IPR001478">
    <property type="entry name" value="PDZ"/>
</dbReference>
<accession>L7MF22</accession>
<dbReference type="FunFam" id="2.40.10.120:FF:000004">
    <property type="entry name" value="Serine protease HTRA2, mitochondrial"/>
    <property type="match status" value="1"/>
</dbReference>
<evidence type="ECO:0000256" key="6">
    <source>
        <dbReference type="ARBA" id="ARBA00016929"/>
    </source>
</evidence>
<keyword evidence="10" id="KW-0378">Hydrolase</keyword>
<evidence type="ECO:0000256" key="10">
    <source>
        <dbReference type="ARBA" id="ARBA00022801"/>
    </source>
</evidence>
<dbReference type="InterPro" id="IPR041489">
    <property type="entry name" value="PDZ_6"/>
</dbReference>
<dbReference type="SUPFAM" id="SSF50156">
    <property type="entry name" value="PDZ domain-like"/>
    <property type="match status" value="1"/>
</dbReference>
<dbReference type="SUPFAM" id="SSF50494">
    <property type="entry name" value="Trypsin-like serine proteases"/>
    <property type="match status" value="1"/>
</dbReference>
<evidence type="ECO:0000256" key="17">
    <source>
        <dbReference type="ARBA" id="ARBA00029644"/>
    </source>
</evidence>
<organism evidence="21">
    <name type="scientific">Rhipicephalus pulchellus</name>
    <name type="common">Yellow backed tick</name>
    <name type="synonym">Dermacentor pulchellus</name>
    <dbReference type="NCBI Taxonomy" id="72859"/>
    <lineage>
        <taxon>Eukaryota</taxon>
        <taxon>Metazoa</taxon>
        <taxon>Ecdysozoa</taxon>
        <taxon>Arthropoda</taxon>
        <taxon>Chelicerata</taxon>
        <taxon>Arachnida</taxon>
        <taxon>Acari</taxon>
        <taxon>Parasitiformes</taxon>
        <taxon>Ixodida</taxon>
        <taxon>Ixodoidea</taxon>
        <taxon>Ixodidae</taxon>
        <taxon>Rhipicephalinae</taxon>
        <taxon>Rhipicephalus</taxon>
        <taxon>Rhipicephalus</taxon>
    </lineage>
</organism>
<dbReference type="PROSITE" id="PS50106">
    <property type="entry name" value="PDZ"/>
    <property type="match status" value="1"/>
</dbReference>
<keyword evidence="14" id="KW-0496">Mitochondrion</keyword>
<keyword evidence="13" id="KW-1133">Transmembrane helix</keyword>
<evidence type="ECO:0000256" key="8">
    <source>
        <dbReference type="ARBA" id="ARBA00022692"/>
    </source>
</evidence>
<sequence>IVTAHGGLFLTNKTKSNPIWQLPFVAIVRCGGGSRLKLAGARNLRRTVPLRYFFIAKATQDSVCGLVRRTVTETMMRNTASVCRLPSLLCRSVPAVSLRTLVSSELPHKIIHSGNDRTGLTSNKKGSSQPSSLQTRSVRNRVNRFAVGAGALLSGYLLWRQRGMWLPIASASTAPPPSSRFNFIADAVEKTAPAVVYIEILGRHPFTQQQIAVSNGSGFVVRPDGLILTNAHVVADGRLVTVKLHDGRQFTGKVEAVDRRSDLATVRIPAKGLPTLPLTRTDQLRPGEWVVAMGSPLALNNTITAGVVSSVHRSSKELGIHNEMDYIQTDAAINFGNSGGPLINLDGNVIGINTMKVTAGISFAIPADYAMNFLEEASKKSQEETSADRWYLGITMLTLTPSLILELQQRDPMFPHVTSGVLVWRVMLGSPANLAGLQPGDIIVKIGGVEVKSSQDVYKALEVWKPLDIEVIHRGSRKKLKVQP</sequence>
<evidence type="ECO:0000256" key="16">
    <source>
        <dbReference type="ARBA" id="ARBA00023145"/>
    </source>
</evidence>
<dbReference type="GO" id="GO:0031966">
    <property type="term" value="C:mitochondrial membrane"/>
    <property type="evidence" value="ECO:0007669"/>
    <property type="project" value="UniProtKB-SubCell"/>
</dbReference>
<feature type="region of interest" description="Disordered" evidence="19">
    <location>
        <begin position="113"/>
        <end position="136"/>
    </location>
</feature>
<keyword evidence="16" id="KW-0865">Zymogen</keyword>
<evidence type="ECO:0000256" key="14">
    <source>
        <dbReference type="ARBA" id="ARBA00023128"/>
    </source>
</evidence>
<keyword evidence="12" id="KW-0809">Transit peptide</keyword>
<evidence type="ECO:0000256" key="4">
    <source>
        <dbReference type="ARBA" id="ARBA00010541"/>
    </source>
</evidence>
<dbReference type="EMBL" id="GACK01002607">
    <property type="protein sequence ID" value="JAA62427.1"/>
    <property type="molecule type" value="mRNA"/>
</dbReference>
<dbReference type="GO" id="GO:0006915">
    <property type="term" value="P:apoptotic process"/>
    <property type="evidence" value="ECO:0007669"/>
    <property type="project" value="UniProtKB-KW"/>
</dbReference>
<dbReference type="InterPro" id="IPR001940">
    <property type="entry name" value="Peptidase_S1C"/>
</dbReference>
<evidence type="ECO:0000256" key="3">
    <source>
        <dbReference type="ARBA" id="ARBA00004375"/>
    </source>
</evidence>
<dbReference type="GO" id="GO:0043065">
    <property type="term" value="P:positive regulation of apoptotic process"/>
    <property type="evidence" value="ECO:0007669"/>
    <property type="project" value="UniProtKB-ARBA"/>
</dbReference>
<proteinExistence type="evidence at transcript level"/>